<gene>
    <name evidence="2" type="ORF">E0F89_07485</name>
</gene>
<protein>
    <submittedName>
        <fullName evidence="2">Alkaline phosphatase family protein</fullName>
    </submittedName>
</protein>
<dbReference type="EMBL" id="SMFM01000002">
    <property type="protein sequence ID" value="TDD77420.1"/>
    <property type="molecule type" value="Genomic_DNA"/>
</dbReference>
<dbReference type="PANTHER" id="PTHR33987">
    <property type="entry name" value="CALCINEURIN-LIKE METALLO-PHOSPHOESTERASE SUPERFAMILY PROTEIN"/>
    <property type="match status" value="1"/>
</dbReference>
<evidence type="ECO:0000313" key="3">
    <source>
        <dbReference type="Proteomes" id="UP000295278"/>
    </source>
</evidence>
<keyword evidence="3" id="KW-1185">Reference proteome</keyword>
<dbReference type="InterPro" id="IPR018946">
    <property type="entry name" value="PhoD-like_MPP"/>
</dbReference>
<dbReference type="AlphaFoldDB" id="A0A4R5AYY3"/>
<dbReference type="CDD" id="cd07389">
    <property type="entry name" value="MPP_PhoD"/>
    <property type="match status" value="1"/>
</dbReference>
<dbReference type="InterPro" id="IPR038607">
    <property type="entry name" value="PhoD-like_sf"/>
</dbReference>
<dbReference type="SUPFAM" id="SSF56300">
    <property type="entry name" value="Metallo-dependent phosphatases"/>
    <property type="match status" value="1"/>
</dbReference>
<dbReference type="Pfam" id="PF09423">
    <property type="entry name" value="PhoD"/>
    <property type="match status" value="1"/>
</dbReference>
<dbReference type="PANTHER" id="PTHR33987:SF1">
    <property type="entry name" value="CALCINEURIN-LIKE METALLO-PHOSPHOESTERASE SUPERFAMILY PROTEIN"/>
    <property type="match status" value="1"/>
</dbReference>
<comment type="caution">
    <text evidence="2">The sequence shown here is derived from an EMBL/GenBank/DDBJ whole genome shotgun (WGS) entry which is preliminary data.</text>
</comment>
<evidence type="ECO:0000259" key="1">
    <source>
        <dbReference type="Pfam" id="PF09423"/>
    </source>
</evidence>
<proteinExistence type="predicted"/>
<sequence>MKKKSTNFLKIKKMLQINSLKILLLFLMISLLPYNGYSQKNISKIAFGSCSNQSNPLPIFDVVVKHQPDLFVFLGDNIYGDTDNMNTLQAKYDRLGAKPTFQNLKKNVPIIATWDDHDYGQNDAGRHYPKKEESKELFLKFFNEPADSERRKHEGIYTSYMYENKGKKVQIILLDNRTFRDNYKKYNDEFKDDKRYFYSLDYAPLQNPDSTYLGAAQWKWLEAELQKPADIRLIGSGSQFGIEYNGYEGWANFPLEQKRFLNLIKKTKANGVLFLTGDVHYGEISKLTEPGLYPIYDFTSSGLSSTWHFATPNNNRIEGPIMENHFGLLTIDWKKKIPKIKMEIWDVNDNQRAEYTIGLDEISFKK</sequence>
<dbReference type="Proteomes" id="UP000295278">
    <property type="component" value="Unassembled WGS sequence"/>
</dbReference>
<evidence type="ECO:0000313" key="2">
    <source>
        <dbReference type="EMBL" id="TDD77420.1"/>
    </source>
</evidence>
<feature type="domain" description="PhoD-like phosphatase metallophosphatase" evidence="1">
    <location>
        <begin position="46"/>
        <end position="310"/>
    </location>
</feature>
<organism evidence="2 3">
    <name type="scientific">Flavobacterium caseinilyticum</name>
    <dbReference type="NCBI Taxonomy" id="2541732"/>
    <lineage>
        <taxon>Bacteria</taxon>
        <taxon>Pseudomonadati</taxon>
        <taxon>Bacteroidota</taxon>
        <taxon>Flavobacteriia</taxon>
        <taxon>Flavobacteriales</taxon>
        <taxon>Flavobacteriaceae</taxon>
        <taxon>Flavobacterium</taxon>
    </lineage>
</organism>
<dbReference type="Gene3D" id="3.60.21.70">
    <property type="entry name" value="PhoD-like phosphatase"/>
    <property type="match status" value="1"/>
</dbReference>
<name>A0A4R5AYY3_9FLAO</name>
<dbReference type="OrthoDB" id="9763616at2"/>
<reference evidence="2 3" key="1">
    <citation type="submission" date="2019-03" db="EMBL/GenBank/DDBJ databases">
        <title>Flavobacterium AT-3-2 sp. nov., isolated from arctic soil.</title>
        <authorList>
            <person name="Chaudhary D.K."/>
        </authorList>
    </citation>
    <scope>NUCLEOTIDE SEQUENCE [LARGE SCALE GENOMIC DNA]</scope>
    <source>
        <strain evidence="2 3">AT-3-2</strain>
    </source>
</reference>
<accession>A0A4R5AYY3</accession>
<dbReference type="InterPro" id="IPR029052">
    <property type="entry name" value="Metallo-depent_PP-like"/>
</dbReference>